<dbReference type="RefSeq" id="XP_002673736.1">
    <property type="nucleotide sequence ID" value="XM_002673690.1"/>
</dbReference>
<organism evidence="3">
    <name type="scientific">Naegleria gruberi</name>
    <name type="common">Amoeba</name>
    <dbReference type="NCBI Taxonomy" id="5762"/>
    <lineage>
        <taxon>Eukaryota</taxon>
        <taxon>Discoba</taxon>
        <taxon>Heterolobosea</taxon>
        <taxon>Tetramitia</taxon>
        <taxon>Eutetramitia</taxon>
        <taxon>Vahlkampfiidae</taxon>
        <taxon>Naegleria</taxon>
    </lineage>
</organism>
<dbReference type="GeneID" id="8855699"/>
<accession>D2VQ66</accession>
<name>D2VQ66_NAEGR</name>
<dbReference type="GO" id="GO:0008080">
    <property type="term" value="F:N-acetyltransferase activity"/>
    <property type="evidence" value="ECO:0007669"/>
    <property type="project" value="TreeGrafter"/>
</dbReference>
<dbReference type="Gene3D" id="3.40.630.30">
    <property type="match status" value="1"/>
</dbReference>
<dbReference type="OrthoDB" id="8113373at2759"/>
<dbReference type="PANTHER" id="PTHR20905">
    <property type="entry name" value="N-ACETYLTRANSFERASE-RELATED"/>
    <property type="match status" value="1"/>
</dbReference>
<dbReference type="EMBL" id="GG738888">
    <property type="protein sequence ID" value="EFC40992.1"/>
    <property type="molecule type" value="Genomic_DNA"/>
</dbReference>
<reference evidence="2 3" key="1">
    <citation type="journal article" date="2010" name="Cell">
        <title>The genome of Naegleria gruberi illuminates early eukaryotic versatility.</title>
        <authorList>
            <person name="Fritz-Laylin L.K."/>
            <person name="Prochnik S.E."/>
            <person name="Ginger M.L."/>
            <person name="Dacks J.B."/>
            <person name="Carpenter M.L."/>
            <person name="Field M.C."/>
            <person name="Kuo A."/>
            <person name="Paredez A."/>
            <person name="Chapman J."/>
            <person name="Pham J."/>
            <person name="Shu S."/>
            <person name="Neupane R."/>
            <person name="Cipriano M."/>
            <person name="Mancuso J."/>
            <person name="Tu H."/>
            <person name="Salamov A."/>
            <person name="Lindquist E."/>
            <person name="Shapiro H."/>
            <person name="Lucas S."/>
            <person name="Grigoriev I.V."/>
            <person name="Cande W.Z."/>
            <person name="Fulton C."/>
            <person name="Rokhsar D.S."/>
            <person name="Dawson S.C."/>
        </authorList>
    </citation>
    <scope>NUCLEOTIDE SEQUENCE [LARGE SCALE GENOMIC DNA]</scope>
    <source>
        <strain evidence="2 3">NEG-M</strain>
    </source>
</reference>
<dbReference type="VEuPathDB" id="AmoebaDB:NAEGRDRAFT_51345"/>
<dbReference type="InterPro" id="IPR000182">
    <property type="entry name" value="GNAT_dom"/>
</dbReference>
<proteinExistence type="predicted"/>
<evidence type="ECO:0000259" key="1">
    <source>
        <dbReference type="Pfam" id="PF00583"/>
    </source>
</evidence>
<sequence length="282" mass="32215">MLKQLNPAKSRVFGMMKTCNKSSVFFNNLIKSSTGSTTIVNIRNLTTAVEVPFGDHLAVFKPLTQEYVDQAILLTCHTFSEAEPINRALKATPLDMFPTAKHFVTNAAKEGLGHVAIDNQTGMVVAVVYSEDFVKAHSDNFTHSEKYAILNSLFEQLHSQYFNSEHSQFDEDYFSKKEHYGEILHVIIAGTYNFYRSKGLIRELVKTHLEHCKAKGFKHAMAECSGEYSRRAFEKLGFESKAKVFYNDFKVKDRVTGLFQRPFQDKIPQPHVSMDMVWKHNL</sequence>
<dbReference type="Proteomes" id="UP000006671">
    <property type="component" value="Unassembled WGS sequence"/>
</dbReference>
<dbReference type="InterPro" id="IPR016181">
    <property type="entry name" value="Acyl_CoA_acyltransferase"/>
</dbReference>
<dbReference type="SUPFAM" id="SSF55729">
    <property type="entry name" value="Acyl-CoA N-acyltransferases (Nat)"/>
    <property type="match status" value="1"/>
</dbReference>
<dbReference type="Pfam" id="PF00583">
    <property type="entry name" value="Acetyltransf_1"/>
    <property type="match status" value="1"/>
</dbReference>
<dbReference type="AlphaFoldDB" id="D2VQ66"/>
<keyword evidence="3" id="KW-1185">Reference proteome</keyword>
<protein>
    <submittedName>
        <fullName evidence="2">Predicted protein</fullName>
    </submittedName>
</protein>
<feature type="domain" description="N-acetyltransferase" evidence="1">
    <location>
        <begin position="177"/>
        <end position="238"/>
    </location>
</feature>
<evidence type="ECO:0000313" key="2">
    <source>
        <dbReference type="EMBL" id="EFC40992.1"/>
    </source>
</evidence>
<dbReference type="InParanoid" id="D2VQ66"/>
<dbReference type="PANTHER" id="PTHR20905:SF1">
    <property type="entry name" value="AT07410P-RELATED"/>
    <property type="match status" value="1"/>
</dbReference>
<dbReference type="KEGG" id="ngr:NAEGRDRAFT_51345"/>
<evidence type="ECO:0000313" key="3">
    <source>
        <dbReference type="Proteomes" id="UP000006671"/>
    </source>
</evidence>
<gene>
    <name evidence="2" type="ORF">NAEGRDRAFT_51345</name>
</gene>